<evidence type="ECO:0000313" key="3">
    <source>
        <dbReference type="EMBL" id="SDY11155.1"/>
    </source>
</evidence>
<reference evidence="4" key="1">
    <citation type="submission" date="2016-10" db="EMBL/GenBank/DDBJ databases">
        <authorList>
            <person name="Varghese N."/>
            <person name="Submissions S."/>
        </authorList>
    </citation>
    <scope>NUCLEOTIDE SEQUENCE [LARGE SCALE GENOMIC DNA]</scope>
    <source>
        <strain evidence="4">DSM 173</strain>
    </source>
</reference>
<dbReference type="EMBL" id="FNOW01000030">
    <property type="protein sequence ID" value="SDY11155.1"/>
    <property type="molecule type" value="Genomic_DNA"/>
</dbReference>
<dbReference type="Proteomes" id="UP000198672">
    <property type="component" value="Unassembled WGS sequence"/>
</dbReference>
<dbReference type="GO" id="GO:0009055">
    <property type="term" value="F:electron transfer activity"/>
    <property type="evidence" value="ECO:0007669"/>
    <property type="project" value="InterPro"/>
</dbReference>
<gene>
    <name evidence="3" type="ORF">SAMN05421644_13017</name>
</gene>
<evidence type="ECO:0000313" key="4">
    <source>
        <dbReference type="Proteomes" id="UP000198672"/>
    </source>
</evidence>
<dbReference type="AlphaFoldDB" id="A0A1H3H7H0"/>
<dbReference type="STRING" id="61595.SAMN05421644_13017"/>
<evidence type="ECO:0000259" key="2">
    <source>
        <dbReference type="Pfam" id="PF07635"/>
    </source>
</evidence>
<dbReference type="OrthoDB" id="9809746at2"/>
<dbReference type="GO" id="GO:0020037">
    <property type="term" value="F:heme binding"/>
    <property type="evidence" value="ECO:0007669"/>
    <property type="project" value="InterPro"/>
</dbReference>
<dbReference type="SUPFAM" id="SSF46626">
    <property type="entry name" value="Cytochrome c"/>
    <property type="match status" value="1"/>
</dbReference>
<name>A0A1H3H7H0_ALLWA</name>
<dbReference type="PANTHER" id="PTHR35889">
    <property type="entry name" value="CYCLOINULO-OLIGOSACCHARIDE FRUCTANOTRANSFERASE-RELATED"/>
    <property type="match status" value="1"/>
</dbReference>
<proteinExistence type="predicted"/>
<protein>
    <submittedName>
        <fullName evidence="3">Planctomycete cytochrome C</fullName>
    </submittedName>
</protein>
<keyword evidence="4" id="KW-1185">Reference proteome</keyword>
<feature type="chain" id="PRO_5011747973" evidence="1">
    <location>
        <begin position="28"/>
        <end position="128"/>
    </location>
</feature>
<dbReference type="Pfam" id="PF07635">
    <property type="entry name" value="PSCyt1"/>
    <property type="match status" value="1"/>
</dbReference>
<dbReference type="InterPro" id="IPR011429">
    <property type="entry name" value="Cyt_c_Planctomycete-type"/>
</dbReference>
<feature type="domain" description="Cytochrome C Planctomycete-type" evidence="2">
    <location>
        <begin position="44"/>
        <end position="103"/>
    </location>
</feature>
<dbReference type="RefSeq" id="WP_091334289.1">
    <property type="nucleotide sequence ID" value="NZ_FNOW01000030.1"/>
</dbReference>
<feature type="signal peptide" evidence="1">
    <location>
        <begin position="1"/>
        <end position="27"/>
    </location>
</feature>
<keyword evidence="1" id="KW-0732">Signal</keyword>
<organism evidence="3 4">
    <name type="scientific">Allochromatium warmingii</name>
    <name type="common">Chromatium warmingii</name>
    <dbReference type="NCBI Taxonomy" id="61595"/>
    <lineage>
        <taxon>Bacteria</taxon>
        <taxon>Pseudomonadati</taxon>
        <taxon>Pseudomonadota</taxon>
        <taxon>Gammaproteobacteria</taxon>
        <taxon>Chromatiales</taxon>
        <taxon>Chromatiaceae</taxon>
        <taxon>Allochromatium</taxon>
    </lineage>
</organism>
<evidence type="ECO:0000256" key="1">
    <source>
        <dbReference type="SAM" id="SignalP"/>
    </source>
</evidence>
<sequence>MNKHKLSRLAILGLPLLLVALSGNSQAAGVSFAKHVKPLLDKHCTECHRSGGEGATKSGFLIESYDSLMKGTKFGAVIVPGDAVSSSLYRLLAGEVDPSIRMPHNKDPLPASDITIVEKWINQGAKNN</sequence>
<dbReference type="InterPro" id="IPR036909">
    <property type="entry name" value="Cyt_c-like_dom_sf"/>
</dbReference>
<accession>A0A1H3H7H0</accession>
<dbReference type="PANTHER" id="PTHR35889:SF3">
    <property type="entry name" value="F-BOX DOMAIN-CONTAINING PROTEIN"/>
    <property type="match status" value="1"/>
</dbReference>